<evidence type="ECO:0000313" key="4">
    <source>
        <dbReference type="Proteomes" id="UP001281761"/>
    </source>
</evidence>
<keyword evidence="2" id="KW-0812">Transmembrane</keyword>
<accession>A0ABQ9XDS0</accession>
<feature type="region of interest" description="Disordered" evidence="1">
    <location>
        <begin position="403"/>
        <end position="459"/>
    </location>
</feature>
<evidence type="ECO:0000256" key="2">
    <source>
        <dbReference type="SAM" id="Phobius"/>
    </source>
</evidence>
<reference evidence="3 4" key="1">
    <citation type="journal article" date="2022" name="bioRxiv">
        <title>Genomics of Preaxostyla Flagellates Illuminates Evolutionary Transitions and the Path Towards Mitochondrial Loss.</title>
        <authorList>
            <person name="Novak L.V.F."/>
            <person name="Treitli S.C."/>
            <person name="Pyrih J."/>
            <person name="Halakuc P."/>
            <person name="Pipaliya S.V."/>
            <person name="Vacek V."/>
            <person name="Brzon O."/>
            <person name="Soukal P."/>
            <person name="Eme L."/>
            <person name="Dacks J.B."/>
            <person name="Karnkowska A."/>
            <person name="Elias M."/>
            <person name="Hampl V."/>
        </authorList>
    </citation>
    <scope>NUCLEOTIDE SEQUENCE [LARGE SCALE GENOMIC DNA]</scope>
    <source>
        <strain evidence="3">NAU3</strain>
        <tissue evidence="3">Gut</tissue>
    </source>
</reference>
<organism evidence="3 4">
    <name type="scientific">Blattamonas nauphoetae</name>
    <dbReference type="NCBI Taxonomy" id="2049346"/>
    <lineage>
        <taxon>Eukaryota</taxon>
        <taxon>Metamonada</taxon>
        <taxon>Preaxostyla</taxon>
        <taxon>Oxymonadida</taxon>
        <taxon>Blattamonas</taxon>
    </lineage>
</organism>
<dbReference type="Proteomes" id="UP001281761">
    <property type="component" value="Unassembled WGS sequence"/>
</dbReference>
<feature type="transmembrane region" description="Helical" evidence="2">
    <location>
        <begin position="12"/>
        <end position="30"/>
    </location>
</feature>
<gene>
    <name evidence="3" type="ORF">BLNAU_15624</name>
</gene>
<dbReference type="Gene3D" id="3.40.1190.20">
    <property type="match status" value="1"/>
</dbReference>
<feature type="compositionally biased region" description="Basic and acidic residues" evidence="1">
    <location>
        <begin position="415"/>
        <end position="427"/>
    </location>
</feature>
<protein>
    <submittedName>
        <fullName evidence="3">Uncharacterized protein</fullName>
    </submittedName>
</protein>
<dbReference type="InterPro" id="IPR029056">
    <property type="entry name" value="Ribokinase-like"/>
</dbReference>
<keyword evidence="4" id="KW-1185">Reference proteome</keyword>
<comment type="caution">
    <text evidence="3">The sequence shown here is derived from an EMBL/GenBank/DDBJ whole genome shotgun (WGS) entry which is preliminary data.</text>
</comment>
<evidence type="ECO:0000313" key="3">
    <source>
        <dbReference type="EMBL" id="KAK2949428.1"/>
    </source>
</evidence>
<keyword evidence="2" id="KW-0472">Membrane</keyword>
<name>A0ABQ9XDS0_9EUKA</name>
<feature type="compositionally biased region" description="Basic residues" evidence="1">
    <location>
        <begin position="428"/>
        <end position="457"/>
    </location>
</feature>
<dbReference type="EMBL" id="JARBJD010000156">
    <property type="protein sequence ID" value="KAK2949428.1"/>
    <property type="molecule type" value="Genomic_DNA"/>
</dbReference>
<evidence type="ECO:0000256" key="1">
    <source>
        <dbReference type="SAM" id="MobiDB-lite"/>
    </source>
</evidence>
<sequence length="530" mass="59510">MKRQWCSAITKNIFGLLILVLSLYPLTFLIKNVPHSTPHVVVFGSSPSLTHQNENSQLETEMSSILTGPRINDQAEFFAKSILRHTRDLATHDVNLHVSFISPVLGNKVEKPLLDELHKNGIDISHMINISPGEPEQSLQPQHFASRFSKAHSFGTEGNTVFKRWMLSYTHRKLFAGADLIVISGDTPHNTSRFLIAAADSYVKPVLYMATDSDVSRMNTDDYETDEAPTVIHVSERVLHFLAAPETFPSDSNTSTNADSSLFESVRSLLSRGTEIVVVSRSTGEMCIGARVYPPHITTTASPNKLLSRPLTQPLTDQQMILKCLASTNTSSNTNSPPRNGVSALVAELIGEGVLKLDKLASARLKHDAQMKYNTHKERQTMQHAANVQMREEAELKQKLRSLSSNTEAVQELEENAKARQAKEKARSERKRHAHFKHTSQVRREKHSQMKRQAAVKKRIDFQTAKRENAETLTRPSPHRASCLGHLTRTRLSQSYYTLRREDKERILASVLQREMDVVKEGLGTDQTAQ</sequence>
<keyword evidence="2" id="KW-1133">Transmembrane helix</keyword>
<dbReference type="SUPFAM" id="SSF53613">
    <property type="entry name" value="Ribokinase-like"/>
    <property type="match status" value="1"/>
</dbReference>
<proteinExistence type="predicted"/>